<gene>
    <name evidence="8" type="ORF">LPTSP4_29720</name>
</gene>
<feature type="domain" description="DUF3817" evidence="7">
    <location>
        <begin position="25"/>
        <end position="109"/>
    </location>
</feature>
<dbReference type="PANTHER" id="PTHR40077">
    <property type="entry name" value="MEMBRANE PROTEIN-RELATED"/>
    <property type="match status" value="1"/>
</dbReference>
<evidence type="ECO:0000256" key="4">
    <source>
        <dbReference type="ARBA" id="ARBA00022989"/>
    </source>
</evidence>
<dbReference type="EMBL" id="BFBB01000008">
    <property type="protein sequence ID" value="GBF51436.1"/>
    <property type="molecule type" value="Genomic_DNA"/>
</dbReference>
<dbReference type="NCBIfam" id="TIGR03954">
    <property type="entry name" value="integ_memb_HG"/>
    <property type="match status" value="1"/>
</dbReference>
<feature type="transmembrane region" description="Helical" evidence="6">
    <location>
        <begin position="91"/>
        <end position="108"/>
    </location>
</feature>
<protein>
    <recommendedName>
        <fullName evidence="7">DUF3817 domain-containing protein</fullName>
    </recommendedName>
</protein>
<evidence type="ECO:0000256" key="2">
    <source>
        <dbReference type="ARBA" id="ARBA00022475"/>
    </source>
</evidence>
<sequence length="113" mass="13577">MGKSHLIQNQVKQNLKSYYQTMTTTRLRYLGLLEGLSLLSLLYITMPLKYKYQMPLPNQILGMVHGILFVFYVVFLYQIKEELNWSWQKTIQLFLCSVLPFGFVYVEWKELWK</sequence>
<keyword evidence="9" id="KW-1185">Reference proteome</keyword>
<keyword evidence="3 6" id="KW-0812">Transmembrane</keyword>
<feature type="transmembrane region" description="Helical" evidence="6">
    <location>
        <begin position="60"/>
        <end position="79"/>
    </location>
</feature>
<proteinExistence type="predicted"/>
<keyword evidence="5 6" id="KW-0472">Membrane</keyword>
<keyword evidence="4 6" id="KW-1133">Transmembrane helix</keyword>
<dbReference type="Pfam" id="PF12823">
    <property type="entry name" value="DUF3817"/>
    <property type="match status" value="1"/>
</dbReference>
<evidence type="ECO:0000256" key="3">
    <source>
        <dbReference type="ARBA" id="ARBA00022692"/>
    </source>
</evidence>
<evidence type="ECO:0000256" key="5">
    <source>
        <dbReference type="ARBA" id="ARBA00023136"/>
    </source>
</evidence>
<comment type="subcellular location">
    <subcellularLocation>
        <location evidence="1">Cell membrane</location>
        <topology evidence="1">Multi-pass membrane protein</topology>
    </subcellularLocation>
</comment>
<evidence type="ECO:0000256" key="1">
    <source>
        <dbReference type="ARBA" id="ARBA00004651"/>
    </source>
</evidence>
<feature type="transmembrane region" description="Helical" evidence="6">
    <location>
        <begin position="29"/>
        <end position="48"/>
    </location>
</feature>
<organism evidence="8 9">
    <name type="scientific">Leptospira ryugenii</name>
    <dbReference type="NCBI Taxonomy" id="1917863"/>
    <lineage>
        <taxon>Bacteria</taxon>
        <taxon>Pseudomonadati</taxon>
        <taxon>Spirochaetota</taxon>
        <taxon>Spirochaetia</taxon>
        <taxon>Leptospirales</taxon>
        <taxon>Leptospiraceae</taxon>
        <taxon>Leptospira</taxon>
    </lineage>
</organism>
<dbReference type="GO" id="GO:0005886">
    <property type="term" value="C:plasma membrane"/>
    <property type="evidence" value="ECO:0007669"/>
    <property type="project" value="UniProtKB-SubCell"/>
</dbReference>
<dbReference type="InterPro" id="IPR023845">
    <property type="entry name" value="DUF3817_TM"/>
</dbReference>
<evidence type="ECO:0000256" key="6">
    <source>
        <dbReference type="SAM" id="Phobius"/>
    </source>
</evidence>
<accession>A0A2P2E3N1</accession>
<dbReference type="AlphaFoldDB" id="A0A2P2E3N1"/>
<dbReference type="Proteomes" id="UP000245133">
    <property type="component" value="Unassembled WGS sequence"/>
</dbReference>
<name>A0A2P2E3N1_9LEPT</name>
<keyword evidence="2" id="KW-1003">Cell membrane</keyword>
<evidence type="ECO:0000313" key="9">
    <source>
        <dbReference type="Proteomes" id="UP000245133"/>
    </source>
</evidence>
<evidence type="ECO:0000313" key="8">
    <source>
        <dbReference type="EMBL" id="GBF51436.1"/>
    </source>
</evidence>
<evidence type="ECO:0000259" key="7">
    <source>
        <dbReference type="Pfam" id="PF12823"/>
    </source>
</evidence>
<reference evidence="8 9" key="1">
    <citation type="submission" date="2018-02" db="EMBL/GenBank/DDBJ databases">
        <title>Novel Leptospira species isolated from soil and water in Japan.</title>
        <authorList>
            <person name="Nakao R."/>
            <person name="Masuzawa T."/>
        </authorList>
    </citation>
    <scope>NUCLEOTIDE SEQUENCE [LARGE SCALE GENOMIC DNA]</scope>
    <source>
        <strain evidence="8 9">YH101</strain>
    </source>
</reference>
<dbReference type="PANTHER" id="PTHR40077:SF1">
    <property type="entry name" value="MEMBRANE PROTEIN"/>
    <property type="match status" value="1"/>
</dbReference>
<comment type="caution">
    <text evidence="8">The sequence shown here is derived from an EMBL/GenBank/DDBJ whole genome shotgun (WGS) entry which is preliminary data.</text>
</comment>